<keyword evidence="3" id="KW-0328">Glycosyltransferase</keyword>
<dbReference type="PANTHER" id="PTHR45947:SF3">
    <property type="entry name" value="SULFOQUINOVOSYL TRANSFERASE SQD2"/>
    <property type="match status" value="1"/>
</dbReference>
<accession>A0A9X3IJJ6</accession>
<protein>
    <submittedName>
        <fullName evidence="3">Glycosyltransferase</fullName>
        <ecNumber evidence="3">2.4.-.-</ecNumber>
    </submittedName>
</protein>
<dbReference type="Proteomes" id="UP001144805">
    <property type="component" value="Unassembled WGS sequence"/>
</dbReference>
<keyword evidence="4" id="KW-1185">Reference proteome</keyword>
<dbReference type="InterPro" id="IPR028098">
    <property type="entry name" value="Glyco_trans_4-like_N"/>
</dbReference>
<evidence type="ECO:0000313" key="4">
    <source>
        <dbReference type="Proteomes" id="UP001144805"/>
    </source>
</evidence>
<organism evidence="3 4">
    <name type="scientific">Kaistia nematophila</name>
    <dbReference type="NCBI Taxonomy" id="2994654"/>
    <lineage>
        <taxon>Bacteria</taxon>
        <taxon>Pseudomonadati</taxon>
        <taxon>Pseudomonadota</taxon>
        <taxon>Alphaproteobacteria</taxon>
        <taxon>Hyphomicrobiales</taxon>
        <taxon>Kaistiaceae</taxon>
        <taxon>Kaistia</taxon>
    </lineage>
</organism>
<dbReference type="RefSeq" id="WP_266337496.1">
    <property type="nucleotide sequence ID" value="NZ_JAPKNK010000002.1"/>
</dbReference>
<dbReference type="PANTHER" id="PTHR45947">
    <property type="entry name" value="SULFOQUINOVOSYL TRANSFERASE SQD2"/>
    <property type="match status" value="1"/>
</dbReference>
<feature type="domain" description="Glycosyltransferase subfamily 4-like N-terminal" evidence="2">
    <location>
        <begin position="9"/>
        <end position="168"/>
    </location>
</feature>
<dbReference type="GO" id="GO:0016758">
    <property type="term" value="F:hexosyltransferase activity"/>
    <property type="evidence" value="ECO:0007669"/>
    <property type="project" value="TreeGrafter"/>
</dbReference>
<dbReference type="InterPro" id="IPR050194">
    <property type="entry name" value="Glycosyltransferase_grp1"/>
</dbReference>
<keyword evidence="3" id="KW-0808">Transferase</keyword>
<dbReference type="Pfam" id="PF00534">
    <property type="entry name" value="Glycos_transf_1"/>
    <property type="match status" value="1"/>
</dbReference>
<dbReference type="Pfam" id="PF13579">
    <property type="entry name" value="Glyco_trans_4_4"/>
    <property type="match status" value="1"/>
</dbReference>
<sequence>MAHLSRKSGGVFEAVAGLAPALHARPGVEVGVYGLDHPALDRDRLSERDVPARAFAVSGPAAFGYAPELGRALRASPPDLMHVHGLWMYPSVAGMSWSGRRMPYVVTPHGMLDPWALAHRRWKKQLAGLAFERRHLRGAACLHALCASERVAIRAAGLVNPVCVIPNGVDLAREDRGSEPPPWRRQVPEQARILLFLGRLAPQKGIPDLLRGLVSARAEVSSGASQREWHLVIAGWGEDGYRDELQRLVGELELRDAVHFVGPQFGDAKARSFAVAEAFVLPSVSEGLPIAVLEAWAARLPVVMTSRCNLESGFEHGAALRIEPEPGNIAVGLRQLFALSDDERRAIGARGAELVAQRFSWSGAARDMEAVYRWVLGRGERPDTVDLS</sequence>
<proteinExistence type="predicted"/>
<reference evidence="3" key="1">
    <citation type="submission" date="2022-11" db="EMBL/GenBank/DDBJ databases">
        <title>Biodiversity and phylogenetic relationships of bacteria.</title>
        <authorList>
            <person name="Machado R.A.R."/>
            <person name="Bhat A."/>
            <person name="Loulou A."/>
            <person name="Kallel S."/>
        </authorList>
    </citation>
    <scope>NUCLEOTIDE SEQUENCE</scope>
    <source>
        <strain evidence="3">K-TC2</strain>
    </source>
</reference>
<dbReference type="EC" id="2.4.-.-" evidence="3"/>
<comment type="caution">
    <text evidence="3">The sequence shown here is derived from an EMBL/GenBank/DDBJ whole genome shotgun (WGS) entry which is preliminary data.</text>
</comment>
<dbReference type="InterPro" id="IPR001296">
    <property type="entry name" value="Glyco_trans_1"/>
</dbReference>
<gene>
    <name evidence="3" type="ORF">OSH07_04875</name>
</gene>
<dbReference type="EMBL" id="JAPKNK010000002">
    <property type="protein sequence ID" value="MCX5568518.1"/>
    <property type="molecule type" value="Genomic_DNA"/>
</dbReference>
<feature type="domain" description="Glycosyl transferase family 1" evidence="1">
    <location>
        <begin position="186"/>
        <end position="348"/>
    </location>
</feature>
<evidence type="ECO:0000259" key="2">
    <source>
        <dbReference type="Pfam" id="PF13579"/>
    </source>
</evidence>
<dbReference type="AlphaFoldDB" id="A0A9X3IJJ6"/>
<name>A0A9X3IJJ6_9HYPH</name>
<evidence type="ECO:0000259" key="1">
    <source>
        <dbReference type="Pfam" id="PF00534"/>
    </source>
</evidence>
<evidence type="ECO:0000313" key="3">
    <source>
        <dbReference type="EMBL" id="MCX5568518.1"/>
    </source>
</evidence>
<dbReference type="SUPFAM" id="SSF53756">
    <property type="entry name" value="UDP-Glycosyltransferase/glycogen phosphorylase"/>
    <property type="match status" value="1"/>
</dbReference>
<dbReference type="Gene3D" id="3.40.50.2000">
    <property type="entry name" value="Glycogen Phosphorylase B"/>
    <property type="match status" value="2"/>
</dbReference>